<dbReference type="InterPro" id="IPR052051">
    <property type="entry name" value="TCR_complex_component"/>
</dbReference>
<evidence type="ECO:0008006" key="13">
    <source>
        <dbReference type="Google" id="ProtNLM"/>
    </source>
</evidence>
<keyword evidence="4" id="KW-0391">Immunity</keyword>
<evidence type="ECO:0000256" key="1">
    <source>
        <dbReference type="ARBA" id="ARBA00004236"/>
    </source>
</evidence>
<evidence type="ECO:0000256" key="2">
    <source>
        <dbReference type="ARBA" id="ARBA00022475"/>
    </source>
</evidence>
<reference evidence="11 12" key="1">
    <citation type="submission" date="2021-05" db="EMBL/GenBank/DDBJ databases">
        <authorList>
            <person name="Zahm M."/>
            <person name="Klopp C."/>
            <person name="Cabau C."/>
            <person name="Kuhl H."/>
            <person name="Suciu R."/>
            <person name="Ciorpac M."/>
            <person name="Holostenco D."/>
            <person name="Gessner J."/>
            <person name="Wuertz S."/>
            <person name="Hohne C."/>
            <person name="Stock M."/>
            <person name="Gislard M."/>
            <person name="Lluch J."/>
            <person name="Milhes M."/>
            <person name="Lampietro C."/>
            <person name="Lopez Roques C."/>
            <person name="Donnadieu C."/>
            <person name="Du K."/>
            <person name="Schartl M."/>
            <person name="Guiguen Y."/>
        </authorList>
    </citation>
    <scope>NUCLEOTIDE SEQUENCE [LARGE SCALE GENOMIC DNA]</scope>
    <source>
        <strain evidence="11">Hh-F2</strain>
        <tissue evidence="11">Blood</tissue>
    </source>
</reference>
<evidence type="ECO:0000259" key="10">
    <source>
        <dbReference type="SMART" id="SM00409"/>
    </source>
</evidence>
<evidence type="ECO:0000313" key="12">
    <source>
        <dbReference type="Proteomes" id="UP001369086"/>
    </source>
</evidence>
<feature type="transmembrane region" description="Helical" evidence="8">
    <location>
        <begin position="156"/>
        <end position="180"/>
    </location>
</feature>
<keyword evidence="12" id="KW-1185">Reference proteome</keyword>
<feature type="domain" description="Immunoglobulin" evidence="10">
    <location>
        <begin position="26"/>
        <end position="124"/>
    </location>
</feature>
<keyword evidence="6" id="KW-1015">Disulfide bond</keyword>
<dbReference type="CDD" id="cd00099">
    <property type="entry name" value="IgV"/>
    <property type="match status" value="1"/>
</dbReference>
<evidence type="ECO:0000256" key="8">
    <source>
        <dbReference type="SAM" id="Phobius"/>
    </source>
</evidence>
<dbReference type="SUPFAM" id="SSF48726">
    <property type="entry name" value="Immunoglobulin"/>
    <property type="match status" value="1"/>
</dbReference>
<keyword evidence="3" id="KW-0732">Signal</keyword>
<comment type="subcellular location">
    <subcellularLocation>
        <location evidence="1">Cell membrane</location>
    </subcellularLocation>
</comment>
<feature type="domain" description="Immunoglobulin V-set" evidence="9">
    <location>
        <begin position="36"/>
        <end position="107"/>
    </location>
</feature>
<proteinExistence type="predicted"/>
<evidence type="ECO:0000256" key="5">
    <source>
        <dbReference type="ARBA" id="ARBA00023136"/>
    </source>
</evidence>
<name>A0ABR0ZKY1_HUSHU</name>
<keyword evidence="2" id="KW-1003">Cell membrane</keyword>
<keyword evidence="5 8" id="KW-0472">Membrane</keyword>
<evidence type="ECO:0000256" key="7">
    <source>
        <dbReference type="ARBA" id="ARBA00023180"/>
    </source>
</evidence>
<gene>
    <name evidence="11" type="ORF">HHUSO_G11198</name>
</gene>
<dbReference type="Gene3D" id="2.60.40.10">
    <property type="entry name" value="Immunoglobulins"/>
    <property type="match status" value="1"/>
</dbReference>
<dbReference type="SMART" id="SM00406">
    <property type="entry name" value="IGv"/>
    <property type="match status" value="1"/>
</dbReference>
<dbReference type="InterPro" id="IPR036179">
    <property type="entry name" value="Ig-like_dom_sf"/>
</dbReference>
<accession>A0ABR0ZKY1</accession>
<evidence type="ECO:0000259" key="9">
    <source>
        <dbReference type="SMART" id="SM00406"/>
    </source>
</evidence>
<dbReference type="SMART" id="SM00409">
    <property type="entry name" value="IG"/>
    <property type="match status" value="1"/>
</dbReference>
<dbReference type="Proteomes" id="UP001369086">
    <property type="component" value="Unassembled WGS sequence"/>
</dbReference>
<dbReference type="PANTHER" id="PTHR19433:SF111">
    <property type="entry name" value="T CELL RECEPTOR ALPHA VARIABLE 4"/>
    <property type="match status" value="1"/>
</dbReference>
<evidence type="ECO:0000256" key="6">
    <source>
        <dbReference type="ARBA" id="ARBA00023157"/>
    </source>
</evidence>
<evidence type="ECO:0000256" key="3">
    <source>
        <dbReference type="ARBA" id="ARBA00022729"/>
    </source>
</evidence>
<dbReference type="Pfam" id="PF07686">
    <property type="entry name" value="V-set"/>
    <property type="match status" value="1"/>
</dbReference>
<dbReference type="InterPro" id="IPR013783">
    <property type="entry name" value="Ig-like_fold"/>
</dbReference>
<comment type="caution">
    <text evidence="11">The sequence shown here is derived from an EMBL/GenBank/DDBJ whole genome shotgun (WGS) entry which is preliminary data.</text>
</comment>
<sequence length="236" mass="26525">MNTGLCRCHFIFIVGIYTYGLYVAGELLTTIVPEENVTIQCNHTNSTSIYWYRHHRGQLPLLILQVLESHITAYNGFEGRYSCNRPSKAITIHNVTEADTATYYCAWRDKGVTVFVDGTTLRMNSTTRPDAKNYTDQGTIGPDANNCTDQEGRTSAIIWITICLAVLLSLSLCCNVVVLFKWKGSCRSQGPNKKCGSEQAGNEEAIYYCADSDFSENQKRKKTENINTTYAVIHFQ</sequence>
<keyword evidence="8" id="KW-0812">Transmembrane</keyword>
<keyword evidence="7" id="KW-0325">Glycoprotein</keyword>
<evidence type="ECO:0000313" key="11">
    <source>
        <dbReference type="EMBL" id="KAK6485419.1"/>
    </source>
</evidence>
<protein>
    <recommendedName>
        <fullName evidence="13">Ig-like domain-containing protein</fullName>
    </recommendedName>
</protein>
<keyword evidence="8" id="KW-1133">Transmembrane helix</keyword>
<dbReference type="PANTHER" id="PTHR19433">
    <property type="entry name" value="T-CELL RECEPTOR ALPHA CHAIN V REGION-RELATED"/>
    <property type="match status" value="1"/>
</dbReference>
<dbReference type="InterPro" id="IPR003599">
    <property type="entry name" value="Ig_sub"/>
</dbReference>
<organism evidence="11 12">
    <name type="scientific">Huso huso</name>
    <name type="common">Beluga</name>
    <name type="synonym">Acipenser huso</name>
    <dbReference type="NCBI Taxonomy" id="61971"/>
    <lineage>
        <taxon>Eukaryota</taxon>
        <taxon>Metazoa</taxon>
        <taxon>Chordata</taxon>
        <taxon>Craniata</taxon>
        <taxon>Vertebrata</taxon>
        <taxon>Euteleostomi</taxon>
        <taxon>Actinopterygii</taxon>
        <taxon>Chondrostei</taxon>
        <taxon>Acipenseriformes</taxon>
        <taxon>Acipenseridae</taxon>
        <taxon>Huso</taxon>
    </lineage>
</organism>
<evidence type="ECO:0000256" key="4">
    <source>
        <dbReference type="ARBA" id="ARBA00022859"/>
    </source>
</evidence>
<dbReference type="InterPro" id="IPR013106">
    <property type="entry name" value="Ig_V-set"/>
</dbReference>
<dbReference type="EMBL" id="JAHFZB010000009">
    <property type="protein sequence ID" value="KAK6485419.1"/>
    <property type="molecule type" value="Genomic_DNA"/>
</dbReference>